<proteinExistence type="predicted"/>
<dbReference type="EMBL" id="JAACJO010000013">
    <property type="protein sequence ID" value="KAF5351199.1"/>
    <property type="molecule type" value="Genomic_DNA"/>
</dbReference>
<reference evidence="1 2" key="1">
    <citation type="journal article" date="2020" name="ISME J.">
        <title>Uncovering the hidden diversity of litter-decomposition mechanisms in mushroom-forming fungi.</title>
        <authorList>
            <person name="Floudas D."/>
            <person name="Bentzer J."/>
            <person name="Ahren D."/>
            <person name="Johansson T."/>
            <person name="Persson P."/>
            <person name="Tunlid A."/>
        </authorList>
    </citation>
    <scope>NUCLEOTIDE SEQUENCE [LARGE SCALE GENOMIC DNA]</scope>
    <source>
        <strain evidence="1 2">CBS 146.42</strain>
    </source>
</reference>
<sequence>MLMYDLDSTNPTQQCLFSPSSFDKDPVMEYVGYTFWFDRSSPYLSFYVAGNVSDSVNPRQFIYSVQLKGHGASATLTATLAASFCSYGHQGWYAGRSALNKHYYTEIRGDPNDHRMKDIFAYYFKRHLKAPTIVQSNPLPKPVSSGKIPSWNPTFLARP</sequence>
<gene>
    <name evidence="1" type="ORF">D9756_008366</name>
</gene>
<evidence type="ECO:0000313" key="1">
    <source>
        <dbReference type="EMBL" id="KAF5351199.1"/>
    </source>
</evidence>
<accession>A0A8H5D040</accession>
<comment type="caution">
    <text evidence="1">The sequence shown here is derived from an EMBL/GenBank/DDBJ whole genome shotgun (WGS) entry which is preliminary data.</text>
</comment>
<evidence type="ECO:0000313" key="2">
    <source>
        <dbReference type="Proteomes" id="UP000559027"/>
    </source>
</evidence>
<protein>
    <submittedName>
        <fullName evidence="1">Uncharacterized protein</fullName>
    </submittedName>
</protein>
<dbReference type="AlphaFoldDB" id="A0A8H5D040"/>
<dbReference type="Proteomes" id="UP000559027">
    <property type="component" value="Unassembled WGS sequence"/>
</dbReference>
<keyword evidence="2" id="KW-1185">Reference proteome</keyword>
<organism evidence="1 2">
    <name type="scientific">Leucocoprinus leucothites</name>
    <dbReference type="NCBI Taxonomy" id="201217"/>
    <lineage>
        <taxon>Eukaryota</taxon>
        <taxon>Fungi</taxon>
        <taxon>Dikarya</taxon>
        <taxon>Basidiomycota</taxon>
        <taxon>Agaricomycotina</taxon>
        <taxon>Agaricomycetes</taxon>
        <taxon>Agaricomycetidae</taxon>
        <taxon>Agaricales</taxon>
        <taxon>Agaricineae</taxon>
        <taxon>Agaricaceae</taxon>
        <taxon>Leucocoprinus</taxon>
    </lineage>
</organism>
<name>A0A8H5D040_9AGAR</name>
<dbReference type="OrthoDB" id="3068749at2759"/>